<accession>A0A848RJ29</accession>
<dbReference type="EMBL" id="JABDSR010000008">
    <property type="protein sequence ID" value="NMW85453.1"/>
    <property type="molecule type" value="Genomic_DNA"/>
</dbReference>
<dbReference type="AlphaFoldDB" id="A0A848RJ29"/>
<name>A0A848RJ29_9FIRM</name>
<proteinExistence type="predicted"/>
<dbReference type="Proteomes" id="UP000568273">
    <property type="component" value="Unassembled WGS sequence"/>
</dbReference>
<evidence type="ECO:0000313" key="2">
    <source>
        <dbReference type="Proteomes" id="UP000568273"/>
    </source>
</evidence>
<protein>
    <submittedName>
        <fullName evidence="1">XRE family transcriptional regulator</fullName>
    </submittedName>
</protein>
<comment type="caution">
    <text evidence="1">The sequence shown here is derived from an EMBL/GenBank/DDBJ whole genome shotgun (WGS) entry which is preliminary data.</text>
</comment>
<dbReference type="Gene3D" id="1.10.10.60">
    <property type="entry name" value="Homeodomain-like"/>
    <property type="match status" value="1"/>
</dbReference>
<keyword evidence="2" id="KW-1185">Reference proteome</keyword>
<sequence>MVNVDKLKGKIVESNLNISSLAKKLDVNQATLYRKINNYGVNFTVKEIEIIGMTLNLTLEEMNEIFFKDYVAYNAKKTKNKERSSNENKDK</sequence>
<reference evidence="1" key="1">
    <citation type="submission" date="2020-04" db="EMBL/GenBank/DDBJ databases">
        <title>Peptoniphilus sp. nov. isolated from swine feces.</title>
        <authorList>
            <person name="Ryu S.W."/>
        </authorList>
    </citation>
    <scope>NUCLEOTIDE SEQUENCE [LARGE SCALE GENOMIC DNA]</scope>
    <source>
        <strain evidence="1">AGMB00490</strain>
    </source>
</reference>
<organism evidence="1 2">
    <name type="scientific">Peptoniphilus faecalis</name>
    <dbReference type="NCBI Taxonomy" id="2731255"/>
    <lineage>
        <taxon>Bacteria</taxon>
        <taxon>Bacillati</taxon>
        <taxon>Bacillota</taxon>
        <taxon>Tissierellia</taxon>
        <taxon>Tissierellales</taxon>
        <taxon>Peptoniphilaceae</taxon>
        <taxon>Peptoniphilus</taxon>
    </lineage>
</organism>
<dbReference type="RefSeq" id="WP_169969483.1">
    <property type="nucleotide sequence ID" value="NZ_JABDSR010000008.1"/>
</dbReference>
<gene>
    <name evidence="1" type="ORF">HKO22_06875</name>
</gene>
<evidence type="ECO:0000313" key="1">
    <source>
        <dbReference type="EMBL" id="NMW85453.1"/>
    </source>
</evidence>